<evidence type="ECO:0000313" key="2">
    <source>
        <dbReference type="Proteomes" id="UP000057820"/>
    </source>
</evidence>
<gene>
    <name evidence="1" type="ORF">ERS450000_01660</name>
</gene>
<reference evidence="2" key="1">
    <citation type="submission" date="2015-03" db="EMBL/GenBank/DDBJ databases">
        <authorList>
            <consortium name="Pathogen Informatics"/>
        </authorList>
    </citation>
    <scope>NUCLEOTIDE SEQUENCE [LARGE SCALE GENOMIC DNA]</scope>
    <source>
        <strain evidence="2">NCTC11134</strain>
    </source>
</reference>
<dbReference type="KEGG" id="nfr:ERS450000_01660"/>
<sequence>MALVILLLLLLFAVTALVVVAAYGTVVATYWFEMRHNHTEPPDLPAMR</sequence>
<dbReference type="EMBL" id="LN868938">
    <property type="protein sequence ID" value="CRY76064.1"/>
    <property type="molecule type" value="Genomic_DNA"/>
</dbReference>
<protein>
    <submittedName>
        <fullName evidence="1">Uncharacterized protein</fullName>
    </submittedName>
</protein>
<accession>A0A0H5NLI4</accession>
<name>A0A0H5NLI4_NOCFR</name>
<dbReference type="Proteomes" id="UP000057820">
    <property type="component" value="Chromosome 1"/>
</dbReference>
<dbReference type="GeneID" id="61136709"/>
<evidence type="ECO:0000313" key="1">
    <source>
        <dbReference type="EMBL" id="CRY76064.1"/>
    </source>
</evidence>
<dbReference type="RefSeq" id="WP_011208971.1">
    <property type="nucleotide sequence ID" value="NZ_CAACYE020000001.1"/>
</dbReference>
<dbReference type="AlphaFoldDB" id="A0A0H5NLI4"/>
<organism evidence="1 2">
    <name type="scientific">Nocardia farcinica</name>
    <dbReference type="NCBI Taxonomy" id="37329"/>
    <lineage>
        <taxon>Bacteria</taxon>
        <taxon>Bacillati</taxon>
        <taxon>Actinomycetota</taxon>
        <taxon>Actinomycetes</taxon>
        <taxon>Mycobacteriales</taxon>
        <taxon>Nocardiaceae</taxon>
        <taxon>Nocardia</taxon>
    </lineage>
</organism>
<proteinExistence type="predicted"/>